<evidence type="ECO:0000313" key="5">
    <source>
        <dbReference type="Proteomes" id="UP000443090"/>
    </source>
</evidence>
<dbReference type="PANTHER" id="PTHR43094:SF1">
    <property type="entry name" value="AMINOTRANSFERASE CLASS-III"/>
    <property type="match status" value="1"/>
</dbReference>
<name>A0A8H8RQ77_9HELO</name>
<keyword evidence="4" id="KW-0808">Transferase</keyword>
<dbReference type="PANTHER" id="PTHR43094">
    <property type="entry name" value="AMINOTRANSFERASE"/>
    <property type="match status" value="1"/>
</dbReference>
<dbReference type="GO" id="GO:0005829">
    <property type="term" value="C:cytosol"/>
    <property type="evidence" value="ECO:0007669"/>
    <property type="project" value="TreeGrafter"/>
</dbReference>
<dbReference type="OrthoDB" id="5419315at2759"/>
<comment type="similarity">
    <text evidence="1 3">Belongs to the class-III pyridoxal-phosphate-dependent aminotransferase family.</text>
</comment>
<dbReference type="SUPFAM" id="SSF53383">
    <property type="entry name" value="PLP-dependent transferases"/>
    <property type="match status" value="1"/>
</dbReference>
<protein>
    <submittedName>
        <fullName evidence="4">Putative aminotransferase</fullName>
    </submittedName>
</protein>
<comment type="caution">
    <text evidence="4">The sequence shown here is derived from an EMBL/GenBank/DDBJ whole genome shotgun (WGS) entry which is preliminary data.</text>
</comment>
<dbReference type="GO" id="GO:0030170">
    <property type="term" value="F:pyridoxal phosphate binding"/>
    <property type="evidence" value="ECO:0007669"/>
    <property type="project" value="InterPro"/>
</dbReference>
<dbReference type="GO" id="GO:0008483">
    <property type="term" value="F:transaminase activity"/>
    <property type="evidence" value="ECO:0007669"/>
    <property type="project" value="UniProtKB-KW"/>
</dbReference>
<dbReference type="InterPro" id="IPR015421">
    <property type="entry name" value="PyrdxlP-dep_Trfase_major"/>
</dbReference>
<reference evidence="4 5" key="1">
    <citation type="submission" date="2018-05" db="EMBL/GenBank/DDBJ databases">
        <title>Genome sequencing and assembly of the regulated plant pathogen Lachnellula willkommii and related sister species for the development of diagnostic species identification markers.</title>
        <authorList>
            <person name="Giroux E."/>
            <person name="Bilodeau G."/>
        </authorList>
    </citation>
    <scope>NUCLEOTIDE SEQUENCE [LARGE SCALE GENOMIC DNA]</scope>
    <source>
        <strain evidence="4 5">CBS 160.35</strain>
    </source>
</reference>
<dbReference type="Gene3D" id="3.90.1150.10">
    <property type="entry name" value="Aspartate Aminotransferase, domain 1"/>
    <property type="match status" value="1"/>
</dbReference>
<accession>A0A8H8RQ77</accession>
<gene>
    <name evidence="4" type="ORF">LOCC1_G005572</name>
</gene>
<keyword evidence="2 3" id="KW-0663">Pyridoxal phosphate</keyword>
<sequence>MSHPSGINAFVASSNILHRALTDEPLDIVSGHGCILTLASGRTIIDGSAGPAVSCLGHNRPDITAAITTQLSKIAYVYSGARFRCEASEALASFLLREGKGGLCKAIFVNSGSEATDAAVKLATQYWAERADGGRRRRFVSRKQSYHGNTLGALSVSGHAGRRALYRDWVSGNVTFVDPCYKYRGKKLVGGEEKDGGGMREESDEAYVQRLKQQLEDEFLRTGPGTVAAFFAETMSGTTLGCAPAVPGYFKAVREVCDKHGVLLVLDEIMCGMGRTGTMHAWEQEGISGPDIQMIGKGLGGGFVPLSGVLLNQRVFDGLAHGSKKLMHGHTFQAHPTACAAALAVQHAIVKESLLSNVLKMGSVLETALRAQLTSLPLVGDIRGRGLFWSVEFVTDKGSKTPFNESENFSARVVDRALELGLNILGNLGNTGEFYVDHVLISPPYVVCEEEVVGIVGILKRAVGEVSGEYFASIGVK</sequence>
<dbReference type="EMBL" id="QGMI01000498">
    <property type="protein sequence ID" value="TVY39774.1"/>
    <property type="molecule type" value="Genomic_DNA"/>
</dbReference>
<proteinExistence type="inferred from homology"/>
<dbReference type="Gene3D" id="3.40.640.10">
    <property type="entry name" value="Type I PLP-dependent aspartate aminotransferase-like (Major domain)"/>
    <property type="match status" value="1"/>
</dbReference>
<evidence type="ECO:0000256" key="1">
    <source>
        <dbReference type="ARBA" id="ARBA00008954"/>
    </source>
</evidence>
<dbReference type="AlphaFoldDB" id="A0A8H8RQ77"/>
<dbReference type="CDD" id="cd00610">
    <property type="entry name" value="OAT_like"/>
    <property type="match status" value="1"/>
</dbReference>
<dbReference type="Proteomes" id="UP000443090">
    <property type="component" value="Unassembled WGS sequence"/>
</dbReference>
<evidence type="ECO:0000256" key="2">
    <source>
        <dbReference type="ARBA" id="ARBA00022898"/>
    </source>
</evidence>
<dbReference type="InterPro" id="IPR005814">
    <property type="entry name" value="Aminotrans_3"/>
</dbReference>
<dbReference type="InterPro" id="IPR015424">
    <property type="entry name" value="PyrdxlP-dep_Trfase"/>
</dbReference>
<dbReference type="Pfam" id="PF00202">
    <property type="entry name" value="Aminotran_3"/>
    <property type="match status" value="1"/>
</dbReference>
<evidence type="ECO:0000313" key="4">
    <source>
        <dbReference type="EMBL" id="TVY39774.1"/>
    </source>
</evidence>
<dbReference type="InterPro" id="IPR015422">
    <property type="entry name" value="PyrdxlP-dep_Trfase_small"/>
</dbReference>
<organism evidence="4 5">
    <name type="scientific">Lachnellula occidentalis</name>
    <dbReference type="NCBI Taxonomy" id="215460"/>
    <lineage>
        <taxon>Eukaryota</taxon>
        <taxon>Fungi</taxon>
        <taxon>Dikarya</taxon>
        <taxon>Ascomycota</taxon>
        <taxon>Pezizomycotina</taxon>
        <taxon>Leotiomycetes</taxon>
        <taxon>Helotiales</taxon>
        <taxon>Lachnaceae</taxon>
        <taxon>Lachnellula</taxon>
    </lineage>
</organism>
<evidence type="ECO:0000256" key="3">
    <source>
        <dbReference type="RuleBase" id="RU003560"/>
    </source>
</evidence>
<keyword evidence="5" id="KW-1185">Reference proteome</keyword>
<feature type="non-terminal residue" evidence="4">
    <location>
        <position position="1"/>
    </location>
</feature>
<keyword evidence="4" id="KW-0032">Aminotransferase</keyword>